<protein>
    <recommendedName>
        <fullName evidence="4">Metal-binding protein</fullName>
    </recommendedName>
</protein>
<accession>A4G5F9</accession>
<feature type="chain" id="PRO_5002669066" description="Metal-binding protein" evidence="1">
    <location>
        <begin position="24"/>
        <end position="149"/>
    </location>
</feature>
<dbReference type="Pfam" id="PF04214">
    <property type="entry name" value="DUF411"/>
    <property type="match status" value="1"/>
</dbReference>
<sequence length="149" mass="16102">MRQALFSRMILAGVMSLPLLAGAAVPVVEVYKSASCGCCTEWVKHLHKNGIATKVQNVEDTSGYRARFGMPQALGSCHTARVNGYVIEGHVPATEIRRLLAEKPKALGLAVPAMPMGSPGMEGPRSDPYDVLLVQANGRYSTYRHYSAK</sequence>
<dbReference type="InterPro" id="IPR007332">
    <property type="entry name" value="DUF411"/>
</dbReference>
<organism evidence="2 3">
    <name type="scientific">Herminiimonas arsenicoxydans</name>
    <dbReference type="NCBI Taxonomy" id="204773"/>
    <lineage>
        <taxon>Bacteria</taxon>
        <taxon>Pseudomonadati</taxon>
        <taxon>Pseudomonadota</taxon>
        <taxon>Betaproteobacteria</taxon>
        <taxon>Burkholderiales</taxon>
        <taxon>Oxalobacteraceae</taxon>
        <taxon>Herminiimonas</taxon>
    </lineage>
</organism>
<dbReference type="eggNOG" id="COG3019">
    <property type="taxonomic scope" value="Bacteria"/>
</dbReference>
<dbReference type="EMBL" id="CU207211">
    <property type="protein sequence ID" value="CAL61746.1"/>
    <property type="molecule type" value="Genomic_DNA"/>
</dbReference>
<feature type="signal peptide" evidence="1">
    <location>
        <begin position="1"/>
        <end position="23"/>
    </location>
</feature>
<keyword evidence="1" id="KW-0732">Signal</keyword>
<dbReference type="HOGENOM" id="CLU_112034_0_0_4"/>
<keyword evidence="3" id="KW-1185">Reference proteome</keyword>
<dbReference type="AlphaFoldDB" id="A4G5F9"/>
<gene>
    <name evidence="2" type="ordered locus">HEAR1584</name>
</gene>
<evidence type="ECO:0008006" key="4">
    <source>
        <dbReference type="Google" id="ProtNLM"/>
    </source>
</evidence>
<dbReference type="STRING" id="204773.HEAR1584"/>
<dbReference type="Proteomes" id="UP000006697">
    <property type="component" value="Chromosome"/>
</dbReference>
<name>A4G5F9_HERAR</name>
<dbReference type="KEGG" id="har:HEAR1584"/>
<evidence type="ECO:0000313" key="3">
    <source>
        <dbReference type="Proteomes" id="UP000006697"/>
    </source>
</evidence>
<reference evidence="2 3" key="1">
    <citation type="journal article" date="2007" name="PLoS Genet.">
        <title>A tale of two oxidation states: bacterial colonization of arsenic-rich environments.</title>
        <authorList>
            <person name="Muller D."/>
            <person name="Medigue C."/>
            <person name="Koechler S."/>
            <person name="Barbe V."/>
            <person name="Barakat M."/>
            <person name="Talla E."/>
            <person name="Bonnefoy V."/>
            <person name="Krin E."/>
            <person name="Arsene-Ploetze F."/>
            <person name="Carapito C."/>
            <person name="Chandler M."/>
            <person name="Cournoyer B."/>
            <person name="Cruveiller S."/>
            <person name="Dossat C."/>
            <person name="Duval S."/>
            <person name="Heymann M."/>
            <person name="Leize E."/>
            <person name="Lieutaud A."/>
            <person name="Lievremont D."/>
            <person name="Makita Y."/>
            <person name="Mangenot S."/>
            <person name="Nitschke W."/>
            <person name="Ortet P."/>
            <person name="Perdrial N."/>
            <person name="Schoepp B."/>
            <person name="Siguier N."/>
            <person name="Simeonova D.D."/>
            <person name="Rouy Z."/>
            <person name="Segurens B."/>
            <person name="Turlin E."/>
            <person name="Vallenet D."/>
            <person name="Van Dorsselaer A."/>
            <person name="Weiss S."/>
            <person name="Weissenbach J."/>
            <person name="Lett M.C."/>
            <person name="Danchin A."/>
            <person name="Bertin P.N."/>
        </authorList>
    </citation>
    <scope>NUCLEOTIDE SEQUENCE [LARGE SCALE GENOMIC DNA]</scope>
    <source>
        <strain evidence="3">ULPAs1</strain>
    </source>
</reference>
<proteinExistence type="predicted"/>
<dbReference type="OrthoDB" id="14727at2"/>
<evidence type="ECO:0000313" key="2">
    <source>
        <dbReference type="EMBL" id="CAL61746.1"/>
    </source>
</evidence>
<evidence type="ECO:0000256" key="1">
    <source>
        <dbReference type="SAM" id="SignalP"/>
    </source>
</evidence>